<keyword evidence="2" id="KW-1185">Reference proteome</keyword>
<protein>
    <recommendedName>
        <fullName evidence="3">RNase H type-1 domain-containing protein</fullName>
    </recommendedName>
</protein>
<evidence type="ECO:0000313" key="1">
    <source>
        <dbReference type="EMBL" id="MBA0568804.1"/>
    </source>
</evidence>
<proteinExistence type="predicted"/>
<feature type="non-terminal residue" evidence="1">
    <location>
        <position position="1"/>
    </location>
</feature>
<dbReference type="Gene3D" id="3.30.420.10">
    <property type="entry name" value="Ribonuclease H-like superfamily/Ribonuclease H"/>
    <property type="match status" value="1"/>
</dbReference>
<dbReference type="GO" id="GO:0003676">
    <property type="term" value="F:nucleic acid binding"/>
    <property type="evidence" value="ECO:0007669"/>
    <property type="project" value="InterPro"/>
</dbReference>
<dbReference type="EMBL" id="JABEZX010000010">
    <property type="protein sequence ID" value="MBA0568804.1"/>
    <property type="molecule type" value="Genomic_DNA"/>
</dbReference>
<evidence type="ECO:0008006" key="3">
    <source>
        <dbReference type="Google" id="ProtNLM"/>
    </source>
</evidence>
<sequence>SLEAIKAIQVSDLTLSRSILIRRILHILKNVGNWVIEYIPREENIEADRMAKIAFNKEEWLQLFADNHFDLV</sequence>
<comment type="caution">
    <text evidence="1">The sequence shown here is derived from an EMBL/GenBank/DDBJ whole genome shotgun (WGS) entry which is preliminary data.</text>
</comment>
<accession>A0A7J8MVZ5</accession>
<reference evidence="1 2" key="1">
    <citation type="journal article" date="2019" name="Genome Biol. Evol.">
        <title>Insights into the evolution of the New World diploid cottons (Gossypium, subgenus Houzingenia) based on genome sequencing.</title>
        <authorList>
            <person name="Grover C.E."/>
            <person name="Arick M.A. 2nd"/>
            <person name="Thrash A."/>
            <person name="Conover J.L."/>
            <person name="Sanders W.S."/>
            <person name="Peterson D.G."/>
            <person name="Frelichowski J.E."/>
            <person name="Scheffler J.A."/>
            <person name="Scheffler B.E."/>
            <person name="Wendel J.F."/>
        </authorList>
    </citation>
    <scope>NUCLEOTIDE SEQUENCE [LARGE SCALE GENOMIC DNA]</scope>
    <source>
        <strain evidence="1">157</strain>
        <tissue evidence="1">Leaf</tissue>
    </source>
</reference>
<organism evidence="1 2">
    <name type="scientific">Gossypium lobatum</name>
    <dbReference type="NCBI Taxonomy" id="34289"/>
    <lineage>
        <taxon>Eukaryota</taxon>
        <taxon>Viridiplantae</taxon>
        <taxon>Streptophyta</taxon>
        <taxon>Embryophyta</taxon>
        <taxon>Tracheophyta</taxon>
        <taxon>Spermatophyta</taxon>
        <taxon>Magnoliopsida</taxon>
        <taxon>eudicotyledons</taxon>
        <taxon>Gunneridae</taxon>
        <taxon>Pentapetalae</taxon>
        <taxon>rosids</taxon>
        <taxon>malvids</taxon>
        <taxon>Malvales</taxon>
        <taxon>Malvaceae</taxon>
        <taxon>Malvoideae</taxon>
        <taxon>Gossypium</taxon>
    </lineage>
</organism>
<evidence type="ECO:0000313" key="2">
    <source>
        <dbReference type="Proteomes" id="UP000593572"/>
    </source>
</evidence>
<dbReference type="AlphaFoldDB" id="A0A7J8MVZ5"/>
<gene>
    <name evidence="1" type="ORF">Golob_006272</name>
</gene>
<dbReference type="InterPro" id="IPR036397">
    <property type="entry name" value="RNaseH_sf"/>
</dbReference>
<dbReference type="Proteomes" id="UP000593572">
    <property type="component" value="Unassembled WGS sequence"/>
</dbReference>
<name>A0A7J8MVZ5_9ROSI</name>